<dbReference type="SUPFAM" id="SSF53756">
    <property type="entry name" value="UDP-Glycosyltransferase/glycogen phosphorylase"/>
    <property type="match status" value="1"/>
</dbReference>
<sequence>MKIVLVIANAYGMGGTIRTVYNIAGGLAADHEVEILSLVQHRERPFFAPPQGVRLHALCPTPGWTERPRQGVLQRWREKRPTLTVAPSEQHDNAAFSARTERELRTYLRASDADVVVGTRPGINMLLAKWAPERLLTIGQEHVHLDNHKPDVRSRIAALYPRLDGMTVLTQADLRSYEDFLPVQSGWLTTMPNALPPGEYPRSTLENPIIAAAGRLTPIKQYPKLLEAFAVVARAHPNWRLRIYGGGGNESKLKAKIAELGLHNQAMVMGRTKDLTGELAKASILAVSSRAEGFGMTIIEGFSVGLPAVSFDCPHGPREIITHERDGLLVPHQDVTALAEGMLRLVENPEERRAMSAEALKSARRYDLPLITERWEKFLTERMAAKPNRANRR</sequence>
<dbReference type="Gene3D" id="3.40.50.2000">
    <property type="entry name" value="Glycogen Phosphorylase B"/>
    <property type="match status" value="2"/>
</dbReference>
<dbReference type="EMBL" id="BAABDD010000015">
    <property type="protein sequence ID" value="GAA3750940.1"/>
    <property type="molecule type" value="Genomic_DNA"/>
</dbReference>
<feature type="domain" description="Glycosyl transferase family 1" evidence="2">
    <location>
        <begin position="206"/>
        <end position="360"/>
    </location>
</feature>
<dbReference type="Proteomes" id="UP001500908">
    <property type="component" value="Unassembled WGS sequence"/>
</dbReference>
<dbReference type="InterPro" id="IPR001296">
    <property type="entry name" value="Glyco_trans_1"/>
</dbReference>
<evidence type="ECO:0000259" key="2">
    <source>
        <dbReference type="Pfam" id="PF00534"/>
    </source>
</evidence>
<keyword evidence="1" id="KW-0808">Transferase</keyword>
<keyword evidence="4" id="KW-1185">Reference proteome</keyword>
<proteinExistence type="predicted"/>
<dbReference type="Pfam" id="PF00534">
    <property type="entry name" value="Glycos_transf_1"/>
    <property type="match status" value="1"/>
</dbReference>
<dbReference type="PANTHER" id="PTHR12526:SF627">
    <property type="entry name" value="D-RHAMNOSYLTRANSFERASE WBPZ"/>
    <property type="match status" value="1"/>
</dbReference>
<dbReference type="RefSeq" id="WP_344972687.1">
    <property type="nucleotide sequence ID" value="NZ_BAABDD010000015.1"/>
</dbReference>
<evidence type="ECO:0000313" key="4">
    <source>
        <dbReference type="Proteomes" id="UP001500908"/>
    </source>
</evidence>
<evidence type="ECO:0000313" key="3">
    <source>
        <dbReference type="EMBL" id="GAA3750940.1"/>
    </source>
</evidence>
<comment type="caution">
    <text evidence="3">The sequence shown here is derived from an EMBL/GenBank/DDBJ whole genome shotgun (WGS) entry which is preliminary data.</text>
</comment>
<name>A0ABP7G0Y8_9ACTN</name>
<accession>A0ABP7G0Y8</accession>
<dbReference type="CDD" id="cd03820">
    <property type="entry name" value="GT4_AmsD-like"/>
    <property type="match status" value="1"/>
</dbReference>
<dbReference type="PANTHER" id="PTHR12526">
    <property type="entry name" value="GLYCOSYLTRANSFERASE"/>
    <property type="match status" value="1"/>
</dbReference>
<reference evidence="4" key="1">
    <citation type="journal article" date="2019" name="Int. J. Syst. Evol. Microbiol.">
        <title>The Global Catalogue of Microorganisms (GCM) 10K type strain sequencing project: providing services to taxonomists for standard genome sequencing and annotation.</title>
        <authorList>
            <consortium name="The Broad Institute Genomics Platform"/>
            <consortium name="The Broad Institute Genome Sequencing Center for Infectious Disease"/>
            <person name="Wu L."/>
            <person name="Ma J."/>
        </authorList>
    </citation>
    <scope>NUCLEOTIDE SEQUENCE [LARGE SCALE GENOMIC DNA]</scope>
    <source>
        <strain evidence="4">JCM 17137</strain>
    </source>
</reference>
<evidence type="ECO:0000256" key="1">
    <source>
        <dbReference type="ARBA" id="ARBA00022679"/>
    </source>
</evidence>
<protein>
    <recommendedName>
        <fullName evidence="2">Glycosyl transferase family 1 domain-containing protein</fullName>
    </recommendedName>
</protein>
<gene>
    <name evidence="3" type="ORF">GCM10022402_32570</name>
</gene>
<organism evidence="3 4">
    <name type="scientific">Salinactinospora qingdaonensis</name>
    <dbReference type="NCBI Taxonomy" id="702744"/>
    <lineage>
        <taxon>Bacteria</taxon>
        <taxon>Bacillati</taxon>
        <taxon>Actinomycetota</taxon>
        <taxon>Actinomycetes</taxon>
        <taxon>Streptosporangiales</taxon>
        <taxon>Nocardiopsidaceae</taxon>
        <taxon>Salinactinospora</taxon>
    </lineage>
</organism>